<dbReference type="InterPro" id="IPR045584">
    <property type="entry name" value="Pilin-like"/>
</dbReference>
<dbReference type="Proteomes" id="UP000177135">
    <property type="component" value="Unassembled WGS sequence"/>
</dbReference>
<sequence>MELLIVIAIIGILAAVLWVTIQPLELLKRSRDAARMQDLSNLQQAINVAVAETTSPTLAEVICKDIVVLPCLGDTDDLNSTKADGSGWVKVDVSSSTSYSLSSLPVDPSHPTVIYNYKADATGWEINATLESTMYASKMANDGGGDIAKYEIGTNLGLIP</sequence>
<proteinExistence type="predicted"/>
<keyword evidence="1" id="KW-0812">Transmembrane</keyword>
<dbReference type="EMBL" id="MFEC01000007">
    <property type="protein sequence ID" value="OGE71715.1"/>
    <property type="molecule type" value="Genomic_DNA"/>
</dbReference>
<protein>
    <recommendedName>
        <fullName evidence="4">Type II secretion system protein GspG C-terminal domain-containing protein</fullName>
    </recommendedName>
</protein>
<accession>A0A1F5N264</accession>
<keyword evidence="1" id="KW-0472">Membrane</keyword>
<dbReference type="SUPFAM" id="SSF54523">
    <property type="entry name" value="Pili subunits"/>
    <property type="match status" value="1"/>
</dbReference>
<comment type="caution">
    <text evidence="2">The sequence shown here is derived from an EMBL/GenBank/DDBJ whole genome shotgun (WGS) entry which is preliminary data.</text>
</comment>
<dbReference type="Gene3D" id="3.30.700.10">
    <property type="entry name" value="Glycoprotein, Type 4 Pilin"/>
    <property type="match status" value="1"/>
</dbReference>
<organism evidence="2 3">
    <name type="scientific">Candidatus Daviesbacteria bacterium RIFOXYD1_FULL_41_10</name>
    <dbReference type="NCBI Taxonomy" id="1797801"/>
    <lineage>
        <taxon>Bacteria</taxon>
        <taxon>Candidatus Daviesiibacteriota</taxon>
    </lineage>
</organism>
<gene>
    <name evidence="2" type="ORF">A2617_02110</name>
</gene>
<reference evidence="2 3" key="1">
    <citation type="journal article" date="2016" name="Nat. Commun.">
        <title>Thousands of microbial genomes shed light on interconnected biogeochemical processes in an aquifer system.</title>
        <authorList>
            <person name="Anantharaman K."/>
            <person name="Brown C.T."/>
            <person name="Hug L.A."/>
            <person name="Sharon I."/>
            <person name="Castelle C.J."/>
            <person name="Probst A.J."/>
            <person name="Thomas B.C."/>
            <person name="Singh A."/>
            <person name="Wilkins M.J."/>
            <person name="Karaoz U."/>
            <person name="Brodie E.L."/>
            <person name="Williams K.H."/>
            <person name="Hubbard S.S."/>
            <person name="Banfield J.F."/>
        </authorList>
    </citation>
    <scope>NUCLEOTIDE SEQUENCE [LARGE SCALE GENOMIC DNA]</scope>
</reference>
<evidence type="ECO:0008006" key="4">
    <source>
        <dbReference type="Google" id="ProtNLM"/>
    </source>
</evidence>
<dbReference type="AlphaFoldDB" id="A0A1F5N264"/>
<keyword evidence="1" id="KW-1133">Transmembrane helix</keyword>
<feature type="transmembrane region" description="Helical" evidence="1">
    <location>
        <begin position="6"/>
        <end position="27"/>
    </location>
</feature>
<name>A0A1F5N264_9BACT</name>
<evidence type="ECO:0000256" key="1">
    <source>
        <dbReference type="SAM" id="Phobius"/>
    </source>
</evidence>
<evidence type="ECO:0000313" key="3">
    <source>
        <dbReference type="Proteomes" id="UP000177135"/>
    </source>
</evidence>
<evidence type="ECO:0000313" key="2">
    <source>
        <dbReference type="EMBL" id="OGE71715.1"/>
    </source>
</evidence>